<evidence type="ECO:0000256" key="3">
    <source>
        <dbReference type="ARBA" id="ARBA00022741"/>
    </source>
</evidence>
<name>A0A1M6CDB0_9BACT</name>
<dbReference type="OrthoDB" id="9809450at2"/>
<organism evidence="6 7">
    <name type="scientific">Desulfatibacillum alkenivorans DSM 16219</name>
    <dbReference type="NCBI Taxonomy" id="1121393"/>
    <lineage>
        <taxon>Bacteria</taxon>
        <taxon>Pseudomonadati</taxon>
        <taxon>Thermodesulfobacteriota</taxon>
        <taxon>Desulfobacteria</taxon>
        <taxon>Desulfobacterales</taxon>
        <taxon>Desulfatibacillaceae</taxon>
        <taxon>Desulfatibacillum</taxon>
    </lineage>
</organism>
<dbReference type="GO" id="GO:0016020">
    <property type="term" value="C:membrane"/>
    <property type="evidence" value="ECO:0007669"/>
    <property type="project" value="InterPro"/>
</dbReference>
<dbReference type="Pfam" id="PF14524">
    <property type="entry name" value="Wzt_C"/>
    <property type="match status" value="1"/>
</dbReference>
<feature type="domain" description="ABC transporter" evidence="5">
    <location>
        <begin position="34"/>
        <end position="254"/>
    </location>
</feature>
<dbReference type="GO" id="GO:0016887">
    <property type="term" value="F:ATP hydrolysis activity"/>
    <property type="evidence" value="ECO:0007669"/>
    <property type="project" value="InterPro"/>
</dbReference>
<sequence>MPDNASKNMAPAVSVQGISKDFRVSGPEKAGFLRRFVPAPLRPGEKFRSLDNVSFDVSKGETLGIVGRNGSGKTTLLKIICGIMTPTQGEVRVRGRVSTLLDLGAGFDPEFTGLENAYINGAFMGYSREEMAEKMPAILDFAGIGEFIHRPVKTYSSGMYVRLAFAVAIHADPDVLVVDETLAVGDESFRRKCFARINRIRRNGGTVILVSHSLQNIVELCHTALWMERGKIILKGAPSFVVGEYERFANSSFENQKTILDRIADCAEPQVPAQGDRLVEELAGFHQPRVYEPNGACILNPRIIGRDGRPVGNLVIGRDYFYTYDVRFDQDAKNVRFGMMVKTQSGLEAGGAVSHGAGDALEFVEKGALLRLRFAFKCQLTPNVYFINAGVQSVGDENSVYLHRIVDAVMFRVTPLPGLLATGIMDFGVHLNDGERVSVKRVQKP</sequence>
<dbReference type="InterPro" id="IPR027417">
    <property type="entry name" value="P-loop_NTPase"/>
</dbReference>
<evidence type="ECO:0000313" key="6">
    <source>
        <dbReference type="EMBL" id="SHI58987.1"/>
    </source>
</evidence>
<dbReference type="PANTHER" id="PTHR46743:SF2">
    <property type="entry name" value="TEICHOIC ACIDS EXPORT ATP-BINDING PROTEIN TAGH"/>
    <property type="match status" value="1"/>
</dbReference>
<gene>
    <name evidence="6" type="ORF">SAMN02745216_00213</name>
</gene>
<dbReference type="InterPro" id="IPR015860">
    <property type="entry name" value="ABC_transpr_TagH-like"/>
</dbReference>
<evidence type="ECO:0000256" key="1">
    <source>
        <dbReference type="ARBA" id="ARBA00005417"/>
    </source>
</evidence>
<keyword evidence="3" id="KW-0547">Nucleotide-binding</keyword>
<dbReference type="Gene3D" id="2.70.50.60">
    <property type="entry name" value="abc- transporter (atp binding component) like domain"/>
    <property type="match status" value="1"/>
</dbReference>
<dbReference type="PANTHER" id="PTHR46743">
    <property type="entry name" value="TEICHOIC ACIDS EXPORT ATP-BINDING PROTEIN TAGH"/>
    <property type="match status" value="1"/>
</dbReference>
<evidence type="ECO:0000256" key="4">
    <source>
        <dbReference type="ARBA" id="ARBA00022840"/>
    </source>
</evidence>
<reference evidence="7" key="1">
    <citation type="submission" date="2016-11" db="EMBL/GenBank/DDBJ databases">
        <authorList>
            <person name="Varghese N."/>
            <person name="Submissions S."/>
        </authorList>
    </citation>
    <scope>NUCLEOTIDE SEQUENCE [LARGE SCALE GENOMIC DNA]</scope>
    <source>
        <strain evidence="7">DSM 16219</strain>
    </source>
</reference>
<dbReference type="Pfam" id="PF00005">
    <property type="entry name" value="ABC_tran"/>
    <property type="match status" value="1"/>
</dbReference>
<dbReference type="SMART" id="SM00382">
    <property type="entry name" value="AAA"/>
    <property type="match status" value="1"/>
</dbReference>
<dbReference type="GO" id="GO:0140359">
    <property type="term" value="F:ABC-type transporter activity"/>
    <property type="evidence" value="ECO:0007669"/>
    <property type="project" value="InterPro"/>
</dbReference>
<evidence type="ECO:0000256" key="2">
    <source>
        <dbReference type="ARBA" id="ARBA00022448"/>
    </source>
</evidence>
<dbReference type="EMBL" id="FQZU01000001">
    <property type="protein sequence ID" value="SHI58987.1"/>
    <property type="molecule type" value="Genomic_DNA"/>
</dbReference>
<comment type="similarity">
    <text evidence="1">Belongs to the ABC transporter superfamily.</text>
</comment>
<dbReference type="InterPro" id="IPR003439">
    <property type="entry name" value="ABC_transporter-like_ATP-bd"/>
</dbReference>
<protein>
    <submittedName>
        <fullName evidence="6">Lipopolysaccharide transport system ATP-binding protein</fullName>
    </submittedName>
</protein>
<dbReference type="Gene3D" id="3.40.50.300">
    <property type="entry name" value="P-loop containing nucleotide triphosphate hydrolases"/>
    <property type="match status" value="1"/>
</dbReference>
<accession>A0A1M6CDB0</accession>
<dbReference type="InterPro" id="IPR050683">
    <property type="entry name" value="Bact_Polysacc_Export_ATP-bd"/>
</dbReference>
<keyword evidence="4 6" id="KW-0067">ATP-binding</keyword>
<dbReference type="CDD" id="cd10147">
    <property type="entry name" value="Wzt_C-like"/>
    <property type="match status" value="1"/>
</dbReference>
<dbReference type="SUPFAM" id="SSF52540">
    <property type="entry name" value="P-loop containing nucleoside triphosphate hydrolases"/>
    <property type="match status" value="1"/>
</dbReference>
<proteinExistence type="inferred from homology"/>
<dbReference type="STRING" id="1121393.SAMN02745216_00213"/>
<dbReference type="PROSITE" id="PS50893">
    <property type="entry name" value="ABC_TRANSPORTER_2"/>
    <property type="match status" value="1"/>
</dbReference>
<keyword evidence="7" id="KW-1185">Reference proteome</keyword>
<evidence type="ECO:0000313" key="7">
    <source>
        <dbReference type="Proteomes" id="UP000183994"/>
    </source>
</evidence>
<dbReference type="GO" id="GO:0005524">
    <property type="term" value="F:ATP binding"/>
    <property type="evidence" value="ECO:0007669"/>
    <property type="project" value="UniProtKB-KW"/>
</dbReference>
<dbReference type="AlphaFoldDB" id="A0A1M6CDB0"/>
<dbReference type="InterPro" id="IPR003593">
    <property type="entry name" value="AAA+_ATPase"/>
</dbReference>
<dbReference type="InterPro" id="IPR029439">
    <property type="entry name" value="Wzt_C"/>
</dbReference>
<dbReference type="RefSeq" id="WP_083610686.1">
    <property type="nucleotide sequence ID" value="NZ_FQZU01000001.1"/>
</dbReference>
<dbReference type="Proteomes" id="UP000183994">
    <property type="component" value="Unassembled WGS sequence"/>
</dbReference>
<keyword evidence="2" id="KW-0813">Transport</keyword>
<evidence type="ECO:0000259" key="5">
    <source>
        <dbReference type="PROSITE" id="PS50893"/>
    </source>
</evidence>
<dbReference type="CDD" id="cd03220">
    <property type="entry name" value="ABC_KpsT_Wzt"/>
    <property type="match status" value="1"/>
</dbReference>